<reference evidence="2 3" key="1">
    <citation type="submission" date="2020-04" db="EMBL/GenBank/DDBJ databases">
        <title>MicrobeNet Type strains.</title>
        <authorList>
            <person name="Nicholson A.C."/>
        </authorList>
    </citation>
    <scope>NUCLEOTIDE SEQUENCE [LARGE SCALE GENOMIC DNA]</scope>
    <source>
        <strain evidence="2 3">DSM 44956</strain>
    </source>
</reference>
<dbReference type="RefSeq" id="WP_157113829.1">
    <property type="nucleotide sequence ID" value="NZ_JAAXOS010000001.1"/>
</dbReference>
<keyword evidence="3" id="KW-1185">Reference proteome</keyword>
<name>A0A7X6KZF5_9NOCA</name>
<accession>A0A7X6KZF5</accession>
<organism evidence="2 3">
    <name type="scientific">Nocardia gamkensis</name>
    <dbReference type="NCBI Taxonomy" id="352869"/>
    <lineage>
        <taxon>Bacteria</taxon>
        <taxon>Bacillati</taxon>
        <taxon>Actinomycetota</taxon>
        <taxon>Actinomycetes</taxon>
        <taxon>Mycobacteriales</taxon>
        <taxon>Nocardiaceae</taxon>
        <taxon>Nocardia</taxon>
    </lineage>
</organism>
<evidence type="ECO:0000256" key="1">
    <source>
        <dbReference type="SAM" id="MobiDB-lite"/>
    </source>
</evidence>
<evidence type="ECO:0000313" key="2">
    <source>
        <dbReference type="EMBL" id="NKY24920.1"/>
    </source>
</evidence>
<dbReference type="EMBL" id="JAAXOS010000001">
    <property type="protein sequence ID" value="NKY24920.1"/>
    <property type="molecule type" value="Genomic_DNA"/>
</dbReference>
<dbReference type="AlphaFoldDB" id="A0A7X6KZF5"/>
<protein>
    <submittedName>
        <fullName evidence="2">Uncharacterized protein</fullName>
    </submittedName>
</protein>
<sequence length="51" mass="5575">MTSTERHVPLLATADSGTDVSPEAAVVWPHPSPLDAWWQRIMHTDPLPDAA</sequence>
<evidence type="ECO:0000313" key="3">
    <source>
        <dbReference type="Proteomes" id="UP000540698"/>
    </source>
</evidence>
<feature type="region of interest" description="Disordered" evidence="1">
    <location>
        <begin position="1"/>
        <end position="22"/>
    </location>
</feature>
<comment type="caution">
    <text evidence="2">The sequence shown here is derived from an EMBL/GenBank/DDBJ whole genome shotgun (WGS) entry which is preliminary data.</text>
</comment>
<proteinExistence type="predicted"/>
<dbReference type="Proteomes" id="UP000540698">
    <property type="component" value="Unassembled WGS sequence"/>
</dbReference>
<gene>
    <name evidence="2" type="ORF">HGB38_01505</name>
</gene>